<dbReference type="PANTHER" id="PTHR11999:SF70">
    <property type="entry name" value="MIP05841P"/>
    <property type="match status" value="1"/>
</dbReference>
<comment type="similarity">
    <text evidence="2 7">Belongs to the group II decarboxylase family.</text>
</comment>
<dbReference type="InterPro" id="IPR015422">
    <property type="entry name" value="PyrdxlP-dep_Trfase_small"/>
</dbReference>
<feature type="modified residue" description="N6-(pyridoxal phosphate)lysine" evidence="6">
    <location>
        <position position="285"/>
    </location>
</feature>
<gene>
    <name evidence="8" type="ORF">FB460_1034</name>
</gene>
<evidence type="ECO:0000256" key="4">
    <source>
        <dbReference type="ARBA" id="ARBA00022898"/>
    </source>
</evidence>
<dbReference type="InterPro" id="IPR002129">
    <property type="entry name" value="PyrdxlP-dep_de-COase"/>
</dbReference>
<evidence type="ECO:0000313" key="9">
    <source>
        <dbReference type="Proteomes" id="UP000316196"/>
    </source>
</evidence>
<protein>
    <submittedName>
        <fullName evidence="8">Glutamate/tyrosine decarboxylase-like PLP-dependent enzyme</fullName>
    </submittedName>
</protein>
<reference evidence="8 9" key="1">
    <citation type="submission" date="2019-06" db="EMBL/GenBank/DDBJ databases">
        <title>Sequencing the genomes of 1000 actinobacteria strains.</title>
        <authorList>
            <person name="Klenk H.-P."/>
        </authorList>
    </citation>
    <scope>NUCLEOTIDE SEQUENCE [LARGE SCALE GENOMIC DNA]</scope>
    <source>
        <strain evidence="8 9">DSM 8251</strain>
    </source>
</reference>
<evidence type="ECO:0000256" key="3">
    <source>
        <dbReference type="ARBA" id="ARBA00022793"/>
    </source>
</evidence>
<dbReference type="Proteomes" id="UP000316196">
    <property type="component" value="Unassembled WGS sequence"/>
</dbReference>
<dbReference type="PROSITE" id="PS00392">
    <property type="entry name" value="DDC_GAD_HDC_YDC"/>
    <property type="match status" value="1"/>
</dbReference>
<sequence length="465" mass="49537">MVWGDESEAVAAALEWARARTVRASDPKTTARPPEELAEEVAEEVGEVITPEGIGAQRAMQIFTEILEPATRSQDDPMNLAYIPAAPTRASVAFDEAVASANIFGGLWETGAGAIFAENQVLTWITDMLGWPRSSGGCFVSGGTAGNLSAIAAARESWRTRHGRPEGGFKLACSSTAHSSVRSAARLLDMEVVPIPVDERDHLTGAAVADALASDPSIVAVVASAGSTNAGVVDDIDDVADAAHAHGAWVHVDGAYGGAGLCAPSAQDRFRGVEKVDSFTVDPHKWLFAPYDCCALVYRNPAQALATHSQHAEYLDNAERGKQNPADLAAHLTRRTRGLPLWYSLAVHGTDRYTQAVEMSLSTARAVAAGIKERSFLRLLREPELSIVVFDRPGWDWDDYVTWSNRLARDGVILCVPTRHKGAPALRLAFVNPETKAEHVLAILDSLAGSPDEANASPKHGPAGA</sequence>
<evidence type="ECO:0000256" key="7">
    <source>
        <dbReference type="RuleBase" id="RU000382"/>
    </source>
</evidence>
<evidence type="ECO:0000256" key="5">
    <source>
        <dbReference type="ARBA" id="ARBA00023239"/>
    </source>
</evidence>
<accession>A0A542ZS97</accession>
<dbReference type="Pfam" id="PF00282">
    <property type="entry name" value="Pyridoxal_deC"/>
    <property type="match status" value="1"/>
</dbReference>
<organism evidence="8 9">
    <name type="scientific">Propioniferax innocua</name>
    <dbReference type="NCBI Taxonomy" id="1753"/>
    <lineage>
        <taxon>Bacteria</taxon>
        <taxon>Bacillati</taxon>
        <taxon>Actinomycetota</taxon>
        <taxon>Actinomycetes</taxon>
        <taxon>Propionibacteriales</taxon>
        <taxon>Propionibacteriaceae</taxon>
        <taxon>Propioniferax</taxon>
    </lineage>
</organism>
<dbReference type="GO" id="GO:0019752">
    <property type="term" value="P:carboxylic acid metabolic process"/>
    <property type="evidence" value="ECO:0007669"/>
    <property type="project" value="InterPro"/>
</dbReference>
<dbReference type="GO" id="GO:0030170">
    <property type="term" value="F:pyridoxal phosphate binding"/>
    <property type="evidence" value="ECO:0007669"/>
    <property type="project" value="InterPro"/>
</dbReference>
<evidence type="ECO:0000256" key="6">
    <source>
        <dbReference type="PIRSR" id="PIRSR602129-50"/>
    </source>
</evidence>
<dbReference type="InterPro" id="IPR015424">
    <property type="entry name" value="PyrdxlP-dep_Trfase"/>
</dbReference>
<comment type="cofactor">
    <cofactor evidence="1 6 7">
        <name>pyridoxal 5'-phosphate</name>
        <dbReference type="ChEBI" id="CHEBI:597326"/>
    </cofactor>
</comment>
<dbReference type="AlphaFoldDB" id="A0A542ZS97"/>
<comment type="caution">
    <text evidence="8">The sequence shown here is derived from an EMBL/GenBank/DDBJ whole genome shotgun (WGS) entry which is preliminary data.</text>
</comment>
<name>A0A542ZS97_9ACTN</name>
<evidence type="ECO:0000256" key="2">
    <source>
        <dbReference type="ARBA" id="ARBA00009533"/>
    </source>
</evidence>
<evidence type="ECO:0000313" key="8">
    <source>
        <dbReference type="EMBL" id="TQL63233.1"/>
    </source>
</evidence>
<dbReference type="PANTHER" id="PTHR11999">
    <property type="entry name" value="GROUP II PYRIDOXAL-5-PHOSPHATE DECARBOXYLASE"/>
    <property type="match status" value="1"/>
</dbReference>
<dbReference type="EMBL" id="VFOR01000001">
    <property type="protein sequence ID" value="TQL63233.1"/>
    <property type="molecule type" value="Genomic_DNA"/>
</dbReference>
<dbReference type="Gene3D" id="3.90.1150.10">
    <property type="entry name" value="Aspartate Aminotransferase, domain 1"/>
    <property type="match status" value="1"/>
</dbReference>
<dbReference type="Gene3D" id="3.40.640.10">
    <property type="entry name" value="Type I PLP-dependent aspartate aminotransferase-like (Major domain)"/>
    <property type="match status" value="1"/>
</dbReference>
<keyword evidence="4 6" id="KW-0663">Pyridoxal phosphate</keyword>
<keyword evidence="5 7" id="KW-0456">Lyase</keyword>
<dbReference type="InterPro" id="IPR010977">
    <property type="entry name" value="Aromatic_deC"/>
</dbReference>
<evidence type="ECO:0000256" key="1">
    <source>
        <dbReference type="ARBA" id="ARBA00001933"/>
    </source>
</evidence>
<dbReference type="GO" id="GO:0004058">
    <property type="term" value="F:aromatic-L-amino-acid decarboxylase activity"/>
    <property type="evidence" value="ECO:0007669"/>
    <property type="project" value="UniProtKB-ARBA"/>
</dbReference>
<proteinExistence type="inferred from homology"/>
<keyword evidence="3" id="KW-0210">Decarboxylase</keyword>
<dbReference type="InterPro" id="IPR021115">
    <property type="entry name" value="Pyridoxal-P_BS"/>
</dbReference>
<dbReference type="SUPFAM" id="SSF53383">
    <property type="entry name" value="PLP-dependent transferases"/>
    <property type="match status" value="1"/>
</dbReference>
<keyword evidence="9" id="KW-1185">Reference proteome</keyword>
<dbReference type="InterPro" id="IPR015421">
    <property type="entry name" value="PyrdxlP-dep_Trfase_major"/>
</dbReference>